<dbReference type="OrthoDB" id="10650859at2759"/>
<comment type="caution">
    <text evidence="2">The sequence shown here is derived from an EMBL/GenBank/DDBJ whole genome shotgun (WGS) entry which is preliminary data.</text>
</comment>
<name>A0A9P4P8H8_9PLEO</name>
<organism evidence="2 3">
    <name type="scientific">Karstenula rhodostoma CBS 690.94</name>
    <dbReference type="NCBI Taxonomy" id="1392251"/>
    <lineage>
        <taxon>Eukaryota</taxon>
        <taxon>Fungi</taxon>
        <taxon>Dikarya</taxon>
        <taxon>Ascomycota</taxon>
        <taxon>Pezizomycotina</taxon>
        <taxon>Dothideomycetes</taxon>
        <taxon>Pleosporomycetidae</taxon>
        <taxon>Pleosporales</taxon>
        <taxon>Massarineae</taxon>
        <taxon>Didymosphaeriaceae</taxon>
        <taxon>Karstenula</taxon>
    </lineage>
</organism>
<dbReference type="AlphaFoldDB" id="A0A9P4P8H8"/>
<feature type="compositionally biased region" description="Basic and acidic residues" evidence="1">
    <location>
        <begin position="521"/>
        <end position="531"/>
    </location>
</feature>
<feature type="compositionally biased region" description="Basic and acidic residues" evidence="1">
    <location>
        <begin position="503"/>
        <end position="514"/>
    </location>
</feature>
<sequence length="548" mass="61814">MSTNLQKVDSNAQPRSQLMLQGINKDLHRQNFRKVLDILPSYEIHDIFQDDNGDLMFRFGHVEGSNKEPILFSIKGWTNWPHVREKKKPWESDIIFVNSHAMGDKAPFDWSSYLYGGLFKEFPKTETSGAEPSGSETTMLGPSRALLDYYFLQWAANSPNAANFCLPETFTFNSEKREKLASALTNLLSVDHVRDSILKNQEDQTTTPSPGYTSSEDILISSSEGSKTMPQRPGGTLSSATYSALKSGTGTVQKDSDISRTLHKIRKSITNLTSLPPLEDIQIEDSTEDGRENLLPLRLCIGHKGKHKVWMYIEKEVGRPWFEIETSHPEQGGTGRVVLKEEPDLEINGITLLEPFRTGKAGGLYIDPMINIGKYYFFLACEAWDLDLRKKDIVKDKKFEQYLKTGANAYHTQYRRAQSQREEVSGNEGIVETTEAVRTPTGLQTSPGGLSTPKTSHQTVLSPTSPPLDQQGPAYELGPRLESPDLAESLDMNQLEKKKNELLKRKKSLDDQIGHHRQAIKKAEEMRDQTDAELREIEDIKNENQPQV</sequence>
<evidence type="ECO:0000313" key="3">
    <source>
        <dbReference type="Proteomes" id="UP000799764"/>
    </source>
</evidence>
<protein>
    <submittedName>
        <fullName evidence="2">Uncharacterized protein</fullName>
    </submittedName>
</protein>
<evidence type="ECO:0000256" key="1">
    <source>
        <dbReference type="SAM" id="MobiDB-lite"/>
    </source>
</evidence>
<feature type="region of interest" description="Disordered" evidence="1">
    <location>
        <begin position="414"/>
        <end position="481"/>
    </location>
</feature>
<dbReference type="Proteomes" id="UP000799764">
    <property type="component" value="Unassembled WGS sequence"/>
</dbReference>
<reference evidence="2" key="1">
    <citation type="journal article" date="2020" name="Stud. Mycol.">
        <title>101 Dothideomycetes genomes: a test case for predicting lifestyles and emergence of pathogens.</title>
        <authorList>
            <person name="Haridas S."/>
            <person name="Albert R."/>
            <person name="Binder M."/>
            <person name="Bloem J."/>
            <person name="Labutti K."/>
            <person name="Salamov A."/>
            <person name="Andreopoulos B."/>
            <person name="Baker S."/>
            <person name="Barry K."/>
            <person name="Bills G."/>
            <person name="Bluhm B."/>
            <person name="Cannon C."/>
            <person name="Castanera R."/>
            <person name="Culley D."/>
            <person name="Daum C."/>
            <person name="Ezra D."/>
            <person name="Gonzalez J."/>
            <person name="Henrissat B."/>
            <person name="Kuo A."/>
            <person name="Liang C."/>
            <person name="Lipzen A."/>
            <person name="Lutzoni F."/>
            <person name="Magnuson J."/>
            <person name="Mondo S."/>
            <person name="Nolan M."/>
            <person name="Ohm R."/>
            <person name="Pangilinan J."/>
            <person name="Park H.-J."/>
            <person name="Ramirez L."/>
            <person name="Alfaro M."/>
            <person name="Sun H."/>
            <person name="Tritt A."/>
            <person name="Yoshinaga Y."/>
            <person name="Zwiers L.-H."/>
            <person name="Turgeon B."/>
            <person name="Goodwin S."/>
            <person name="Spatafora J."/>
            <person name="Crous P."/>
            <person name="Grigoriev I."/>
        </authorList>
    </citation>
    <scope>NUCLEOTIDE SEQUENCE</scope>
    <source>
        <strain evidence="2">CBS 690.94</strain>
    </source>
</reference>
<dbReference type="EMBL" id="MU001509">
    <property type="protein sequence ID" value="KAF2439411.1"/>
    <property type="molecule type" value="Genomic_DNA"/>
</dbReference>
<keyword evidence="3" id="KW-1185">Reference proteome</keyword>
<feature type="region of interest" description="Disordered" evidence="1">
    <location>
        <begin position="503"/>
        <end position="531"/>
    </location>
</feature>
<evidence type="ECO:0000313" key="2">
    <source>
        <dbReference type="EMBL" id="KAF2439411.1"/>
    </source>
</evidence>
<proteinExistence type="predicted"/>
<accession>A0A9P4P8H8</accession>
<feature type="compositionally biased region" description="Polar residues" evidence="1">
    <location>
        <begin position="441"/>
        <end position="463"/>
    </location>
</feature>
<gene>
    <name evidence="2" type="ORF">P171DRAFT_448243</name>
</gene>